<sequence length="180" mass="19164">MKKTILKSLAGLFTILLMVSCSTEETSVMPDENAAVTTSAAPSSNQLTARGSFWSGKIAEIDANGNAQFVINPQLIIDDFEAQLRDKGAFTDLTSVVIEKQAADNDPSDVGYIVIATDGNGFSMGTILERTGYSLSDGDGTTVGCRGCVDGCNLRYLLVDGHKFPYCREGNCGADCVRED</sequence>
<accession>A0A0A2MNF3</accession>
<protein>
    <recommendedName>
        <fullName evidence="4">Lipoprotein</fullName>
    </recommendedName>
</protein>
<dbReference type="eggNOG" id="ENOG5032NSG">
    <property type="taxonomic scope" value="Bacteria"/>
</dbReference>
<feature type="signal peptide" evidence="1">
    <location>
        <begin position="1"/>
        <end position="23"/>
    </location>
</feature>
<keyword evidence="3" id="KW-1185">Reference proteome</keyword>
<dbReference type="PROSITE" id="PS51257">
    <property type="entry name" value="PROKAR_LIPOPROTEIN"/>
    <property type="match status" value="1"/>
</dbReference>
<dbReference type="Proteomes" id="UP000030111">
    <property type="component" value="Unassembled WGS sequence"/>
</dbReference>
<comment type="caution">
    <text evidence="2">The sequence shown here is derived from an EMBL/GenBank/DDBJ whole genome shotgun (WGS) entry which is preliminary data.</text>
</comment>
<evidence type="ECO:0000313" key="2">
    <source>
        <dbReference type="EMBL" id="KGO94157.1"/>
    </source>
</evidence>
<feature type="chain" id="PRO_5002003475" description="Lipoprotein" evidence="1">
    <location>
        <begin position="24"/>
        <end position="180"/>
    </location>
</feature>
<evidence type="ECO:0000256" key="1">
    <source>
        <dbReference type="SAM" id="SignalP"/>
    </source>
</evidence>
<evidence type="ECO:0008006" key="4">
    <source>
        <dbReference type="Google" id="ProtNLM"/>
    </source>
</evidence>
<gene>
    <name evidence="2" type="ORF">Q766_04290</name>
</gene>
<name>A0A0A2MNF3_9FLAO</name>
<dbReference type="RefSeq" id="WP_026990560.1">
    <property type="nucleotide sequence ID" value="NZ_AUGP01000017.1"/>
</dbReference>
<evidence type="ECO:0000313" key="3">
    <source>
        <dbReference type="Proteomes" id="UP000030111"/>
    </source>
</evidence>
<dbReference type="EMBL" id="JRLY01000002">
    <property type="protein sequence ID" value="KGO94157.1"/>
    <property type="molecule type" value="Genomic_DNA"/>
</dbReference>
<dbReference type="OrthoDB" id="1354370at2"/>
<reference evidence="2 3" key="1">
    <citation type="submission" date="2013-09" db="EMBL/GenBank/DDBJ databases">
        <authorList>
            <person name="Zeng Z."/>
            <person name="Chen C."/>
        </authorList>
    </citation>
    <scope>NUCLEOTIDE SEQUENCE [LARGE SCALE GENOMIC DNA]</scope>
    <source>
        <strain evidence="2 3">WB 4.1-42</strain>
    </source>
</reference>
<organism evidence="2 3">
    <name type="scientific">Flavobacterium subsaxonicum WB 4.1-42 = DSM 21790</name>
    <dbReference type="NCBI Taxonomy" id="1121898"/>
    <lineage>
        <taxon>Bacteria</taxon>
        <taxon>Pseudomonadati</taxon>
        <taxon>Bacteroidota</taxon>
        <taxon>Flavobacteriia</taxon>
        <taxon>Flavobacteriales</taxon>
        <taxon>Flavobacteriaceae</taxon>
        <taxon>Flavobacterium</taxon>
    </lineage>
</organism>
<keyword evidence="1" id="KW-0732">Signal</keyword>
<dbReference type="STRING" id="1121898.GCA_000422725_01701"/>
<dbReference type="AlphaFoldDB" id="A0A0A2MNF3"/>
<proteinExistence type="predicted"/>